<proteinExistence type="predicted"/>
<sequence>MSAYEESIKRIFEKITRKQAFIMAIICAILIFLFFFTPILVDWDEKRAERRKEVHLEELKAKDEAKKLMDSIRFERAKLENEKFLYKNAQIENLLQQMGMNILAASSISIVSVHNGGEIMLTSSESLITVLYTNEFIRDVNLKKRYDNYTLHRGYGKYFLMMLEAEGKSIFIEDVRNYPNIYNGKTKSNMDFLGTKSIIGAYIKSGIKGTYFISVSFPHYYTKDNISAVSTQIEVEQARDRLVQLLDVK</sequence>
<organism evidence="2 3">
    <name type="scientific">Cochleicola gelatinilyticus</name>
    <dbReference type="NCBI Taxonomy" id="1763537"/>
    <lineage>
        <taxon>Bacteria</taxon>
        <taxon>Pseudomonadati</taxon>
        <taxon>Bacteroidota</taxon>
        <taxon>Flavobacteriia</taxon>
        <taxon>Flavobacteriales</taxon>
        <taxon>Flavobacteriaceae</taxon>
        <taxon>Cochleicola</taxon>
    </lineage>
</organism>
<accession>A0A167HMT2</accession>
<evidence type="ECO:0000313" key="3">
    <source>
        <dbReference type="Proteomes" id="UP000077013"/>
    </source>
</evidence>
<dbReference type="STRING" id="1763537.ULVI_09365"/>
<dbReference type="RefSeq" id="WP_068592112.1">
    <property type="nucleotide sequence ID" value="NZ_LRXL01000037.1"/>
</dbReference>
<keyword evidence="1" id="KW-1133">Transmembrane helix</keyword>
<name>A0A167HMT2_9FLAO</name>
<comment type="caution">
    <text evidence="2">The sequence shown here is derived from an EMBL/GenBank/DDBJ whole genome shotgun (WGS) entry which is preliminary data.</text>
</comment>
<keyword evidence="3" id="KW-1185">Reference proteome</keyword>
<protein>
    <submittedName>
        <fullName evidence="2">Uncharacterized protein</fullName>
    </submittedName>
</protein>
<gene>
    <name evidence="2" type="ORF">ULVI_09365</name>
</gene>
<reference evidence="2 3" key="1">
    <citation type="submission" date="2016-02" db="EMBL/GenBank/DDBJ databases">
        <title>Ulvibacter sp. LPB0005, isolated from Thais luteostoma.</title>
        <authorList>
            <person name="Shin S.-K."/>
            <person name="Yi H."/>
        </authorList>
    </citation>
    <scope>NUCLEOTIDE SEQUENCE [LARGE SCALE GENOMIC DNA]</scope>
    <source>
        <strain evidence="2 3">LPB0005</strain>
    </source>
</reference>
<keyword evidence="1" id="KW-0812">Transmembrane</keyword>
<feature type="transmembrane region" description="Helical" evidence="1">
    <location>
        <begin position="20"/>
        <end position="41"/>
    </location>
</feature>
<keyword evidence="1" id="KW-0472">Membrane</keyword>
<dbReference type="Proteomes" id="UP000077013">
    <property type="component" value="Unassembled WGS sequence"/>
</dbReference>
<dbReference type="AlphaFoldDB" id="A0A167HMT2"/>
<dbReference type="EMBL" id="LRXL01000037">
    <property type="protein sequence ID" value="OAB78780.1"/>
    <property type="molecule type" value="Genomic_DNA"/>
</dbReference>
<evidence type="ECO:0000313" key="2">
    <source>
        <dbReference type="EMBL" id="OAB78780.1"/>
    </source>
</evidence>
<evidence type="ECO:0000256" key="1">
    <source>
        <dbReference type="SAM" id="Phobius"/>
    </source>
</evidence>